<sequence length="645" mass="72824">MAPLARSLRSKDYSVAWISAIQKEYLIACALLDDEHDNPIDIGNDDNCYTFGSIGEHNVVIASLPMARMGLTQAGILATEMLRTFPKLRFGLMIGIAGAAPSANNDIRLGDVVVSVPDDHTRLGGVVHYGFGATDQRKGFQRRGNLNAPPEVLLNATNKLKTKFDRQGNRMDHMIHQIIEQNSPRLDKYKRPPKESDILYRSTFIHPEGASCCTDMCAKQDQAVKERLPRPSNVDQPVIHYGTIGSADNLMKDASLRDHLASKDGILCFEMESAGLMNTDLRCIVIRGICDYSDTHKNDEWQEYAAAAAAMYAKELLGVVRALKTFRVGTYGVTKLLTGKKNDVLDVLKYEGMFDKREYSMPEAMYYNDWIWETDFPKWLSTSDRPYWINGKPGSGKSTLMAYLAVSKQTMAQLRIRDESYWTGHFYFDYRAGKNLPNNITGLYRTLLHQLADQNEQIKERLTTLLEGGRLRVDNQQNLLDALCEAQILSGYKFCLFLDGLDEFEGGVIEVVHICQLLKQRIPVKFCLASRPDSQLANTLNLWSQITMQEFNEVSMLRYIERKVQKASTANYTIERRFHPTLTKYLIRRAEGILLWFKLVVDMVVEQFDQGASNSEIVDLVQDVPDTLDEVLSSDPGNDTATGST</sequence>
<dbReference type="PANTHER" id="PTHR46082:SF11">
    <property type="entry name" value="AAA+ ATPASE DOMAIN-CONTAINING PROTEIN-RELATED"/>
    <property type="match status" value="1"/>
</dbReference>
<dbReference type="InterPro" id="IPR000845">
    <property type="entry name" value="Nucleoside_phosphorylase_d"/>
</dbReference>
<dbReference type="GO" id="GO:0003824">
    <property type="term" value="F:catalytic activity"/>
    <property type="evidence" value="ECO:0007669"/>
    <property type="project" value="InterPro"/>
</dbReference>
<protein>
    <recommendedName>
        <fullName evidence="2">NACHT domain-containing protein</fullName>
    </recommendedName>
</protein>
<dbReference type="AlphaFoldDB" id="A0AAV9MT66"/>
<proteinExistence type="predicted"/>
<dbReference type="Pfam" id="PF01048">
    <property type="entry name" value="PNP_UDP_1"/>
    <property type="match status" value="1"/>
</dbReference>
<dbReference type="SUPFAM" id="SSF53167">
    <property type="entry name" value="Purine and uridine phosphorylases"/>
    <property type="match status" value="1"/>
</dbReference>
<dbReference type="EMBL" id="JAVRRD010000046">
    <property type="protein sequence ID" value="KAK5044592.1"/>
    <property type="molecule type" value="Genomic_DNA"/>
</dbReference>
<dbReference type="InterPro" id="IPR035994">
    <property type="entry name" value="Nucleoside_phosphorylase_sf"/>
</dbReference>
<keyword evidence="4" id="KW-1185">Reference proteome</keyword>
<organism evidence="3 4">
    <name type="scientific">Exophiala bonariae</name>
    <dbReference type="NCBI Taxonomy" id="1690606"/>
    <lineage>
        <taxon>Eukaryota</taxon>
        <taxon>Fungi</taxon>
        <taxon>Dikarya</taxon>
        <taxon>Ascomycota</taxon>
        <taxon>Pezizomycotina</taxon>
        <taxon>Eurotiomycetes</taxon>
        <taxon>Chaetothyriomycetidae</taxon>
        <taxon>Chaetothyriales</taxon>
        <taxon>Herpotrichiellaceae</taxon>
        <taxon>Exophiala</taxon>
    </lineage>
</organism>
<dbReference type="Gene3D" id="3.40.50.300">
    <property type="entry name" value="P-loop containing nucleotide triphosphate hydrolases"/>
    <property type="match status" value="1"/>
</dbReference>
<reference evidence="3 4" key="1">
    <citation type="submission" date="2023-08" db="EMBL/GenBank/DDBJ databases">
        <title>Black Yeasts Isolated from many extreme environments.</title>
        <authorList>
            <person name="Coleine C."/>
            <person name="Stajich J.E."/>
            <person name="Selbmann L."/>
        </authorList>
    </citation>
    <scope>NUCLEOTIDE SEQUENCE [LARGE SCALE GENOMIC DNA]</scope>
    <source>
        <strain evidence="3 4">CCFEE 5792</strain>
    </source>
</reference>
<dbReference type="InterPro" id="IPR053137">
    <property type="entry name" value="NLR-like"/>
</dbReference>
<dbReference type="GO" id="GO:0009116">
    <property type="term" value="P:nucleoside metabolic process"/>
    <property type="evidence" value="ECO:0007669"/>
    <property type="project" value="InterPro"/>
</dbReference>
<name>A0AAV9MT66_9EURO</name>
<dbReference type="InterPro" id="IPR056884">
    <property type="entry name" value="NPHP3-like_N"/>
</dbReference>
<dbReference type="PROSITE" id="PS50837">
    <property type="entry name" value="NACHT"/>
    <property type="match status" value="1"/>
</dbReference>
<dbReference type="Proteomes" id="UP001358417">
    <property type="component" value="Unassembled WGS sequence"/>
</dbReference>
<evidence type="ECO:0000313" key="4">
    <source>
        <dbReference type="Proteomes" id="UP001358417"/>
    </source>
</evidence>
<dbReference type="RefSeq" id="XP_064700248.1">
    <property type="nucleotide sequence ID" value="XM_064854141.1"/>
</dbReference>
<evidence type="ECO:0000256" key="1">
    <source>
        <dbReference type="ARBA" id="ARBA00022737"/>
    </source>
</evidence>
<evidence type="ECO:0000313" key="3">
    <source>
        <dbReference type="EMBL" id="KAK5044592.1"/>
    </source>
</evidence>
<comment type="caution">
    <text evidence="3">The sequence shown here is derived from an EMBL/GenBank/DDBJ whole genome shotgun (WGS) entry which is preliminary data.</text>
</comment>
<keyword evidence="1" id="KW-0677">Repeat</keyword>
<accession>A0AAV9MT66</accession>
<gene>
    <name evidence="3" type="ORF">LTR84_010606</name>
</gene>
<dbReference type="Gene3D" id="3.40.50.1580">
    <property type="entry name" value="Nucleoside phosphorylase domain"/>
    <property type="match status" value="1"/>
</dbReference>
<feature type="domain" description="NACHT" evidence="2">
    <location>
        <begin position="385"/>
        <end position="503"/>
    </location>
</feature>
<dbReference type="SUPFAM" id="SSF52540">
    <property type="entry name" value="P-loop containing nucleoside triphosphate hydrolases"/>
    <property type="match status" value="1"/>
</dbReference>
<dbReference type="GeneID" id="89978762"/>
<dbReference type="InterPro" id="IPR007111">
    <property type="entry name" value="NACHT_NTPase"/>
</dbReference>
<dbReference type="PANTHER" id="PTHR46082">
    <property type="entry name" value="ATP/GTP-BINDING PROTEIN-RELATED"/>
    <property type="match status" value="1"/>
</dbReference>
<dbReference type="InterPro" id="IPR027417">
    <property type="entry name" value="P-loop_NTPase"/>
</dbReference>
<evidence type="ECO:0000259" key="2">
    <source>
        <dbReference type="PROSITE" id="PS50837"/>
    </source>
</evidence>
<dbReference type="Pfam" id="PF24883">
    <property type="entry name" value="NPHP3_N"/>
    <property type="match status" value="1"/>
</dbReference>